<dbReference type="InterPro" id="IPR005515">
    <property type="entry name" value="VOMI"/>
</dbReference>
<evidence type="ECO:0000313" key="2">
    <source>
        <dbReference type="Proteomes" id="UP000727407"/>
    </source>
</evidence>
<sequence length="123" mass="13142">LINVSNGHGGRPYSSIIKVTNGGKWGSWGNIEMCPSGTYATGFGLKVEQSQGWRDDTALNGIALRCSKPLLGTQSYSTVRSDEGSWGTRTQDTWCKKGGVLTSFQLLVEGRQGLGDDTAANNI</sequence>
<dbReference type="Proteomes" id="UP000727407">
    <property type="component" value="Unassembled WGS sequence"/>
</dbReference>
<reference evidence="1" key="1">
    <citation type="submission" date="2020-07" db="EMBL/GenBank/DDBJ databases">
        <title>Clarias magur genome sequencing, assembly and annotation.</title>
        <authorList>
            <person name="Kushwaha B."/>
            <person name="Kumar R."/>
            <person name="Das P."/>
            <person name="Joshi C.G."/>
            <person name="Kumar D."/>
            <person name="Nagpure N.S."/>
            <person name="Pandey M."/>
            <person name="Agarwal S."/>
            <person name="Srivastava S."/>
            <person name="Singh M."/>
            <person name="Sahoo L."/>
            <person name="Jayasankar P."/>
            <person name="Meher P.K."/>
            <person name="Koringa P.G."/>
            <person name="Iquebal M.A."/>
            <person name="Das S.P."/>
            <person name="Bit A."/>
            <person name="Patnaik S."/>
            <person name="Patel N."/>
            <person name="Shah T.M."/>
            <person name="Hinsu A."/>
            <person name="Jena J.K."/>
        </authorList>
    </citation>
    <scope>NUCLEOTIDE SEQUENCE</scope>
    <source>
        <strain evidence="1">CIFAMagur01</strain>
        <tissue evidence="1">Testis</tissue>
    </source>
</reference>
<dbReference type="InterPro" id="IPR036706">
    <property type="entry name" value="VOMI_sf"/>
</dbReference>
<dbReference type="EMBL" id="QNUK01001191">
    <property type="protein sequence ID" value="KAF5886256.1"/>
    <property type="molecule type" value="Genomic_DNA"/>
</dbReference>
<organism evidence="1 2">
    <name type="scientific">Clarias magur</name>
    <name type="common">Asian catfish</name>
    <name type="synonym">Macropteronotus magur</name>
    <dbReference type="NCBI Taxonomy" id="1594786"/>
    <lineage>
        <taxon>Eukaryota</taxon>
        <taxon>Metazoa</taxon>
        <taxon>Chordata</taxon>
        <taxon>Craniata</taxon>
        <taxon>Vertebrata</taxon>
        <taxon>Euteleostomi</taxon>
        <taxon>Actinopterygii</taxon>
        <taxon>Neopterygii</taxon>
        <taxon>Teleostei</taxon>
        <taxon>Ostariophysi</taxon>
        <taxon>Siluriformes</taxon>
        <taxon>Clariidae</taxon>
        <taxon>Clarias</taxon>
    </lineage>
</organism>
<gene>
    <name evidence="1" type="ORF">DAT39_022555</name>
</gene>
<name>A0A8J4X7X1_CLAMG</name>
<accession>A0A8J4X7X1</accession>
<comment type="caution">
    <text evidence="1">The sequence shown here is derived from an EMBL/GenBank/DDBJ whole genome shotgun (WGS) entry which is preliminary data.</text>
</comment>
<dbReference type="Gene3D" id="2.100.10.20">
    <property type="entry name" value="Vitelline membrane outer layer protein I (VOMI)"/>
    <property type="match status" value="1"/>
</dbReference>
<dbReference type="OrthoDB" id="6344411at2759"/>
<dbReference type="SUPFAM" id="SSF51092">
    <property type="entry name" value="Vitelline membrane outer protein-I (VMO-I)"/>
    <property type="match status" value="1"/>
</dbReference>
<feature type="non-terminal residue" evidence="1">
    <location>
        <position position="123"/>
    </location>
</feature>
<dbReference type="PANTHER" id="PTHR18841:SF0">
    <property type="entry name" value="VITELLINE MEMBRANE OUTER LAYER 1 HOMOLOG A-RELATED"/>
    <property type="match status" value="1"/>
</dbReference>
<dbReference type="Pfam" id="PF03762">
    <property type="entry name" value="VOMI"/>
    <property type="match status" value="1"/>
</dbReference>
<dbReference type="PANTHER" id="PTHR18841">
    <property type="entry name" value="VITELLINE MEMBRANE OUTER LAYER PROTEIN I-RELATED"/>
    <property type="match status" value="1"/>
</dbReference>
<dbReference type="AlphaFoldDB" id="A0A8J4X7X1"/>
<proteinExistence type="predicted"/>
<feature type="non-terminal residue" evidence="1">
    <location>
        <position position="1"/>
    </location>
</feature>
<evidence type="ECO:0000313" key="1">
    <source>
        <dbReference type="EMBL" id="KAF5886256.1"/>
    </source>
</evidence>
<protein>
    <submittedName>
        <fullName evidence="1">Vitelline membrane outer layer protein 1-like</fullName>
    </submittedName>
</protein>
<dbReference type="GO" id="GO:0005615">
    <property type="term" value="C:extracellular space"/>
    <property type="evidence" value="ECO:0007669"/>
    <property type="project" value="TreeGrafter"/>
</dbReference>
<keyword evidence="2" id="KW-1185">Reference proteome</keyword>